<dbReference type="AlphaFoldDB" id="A0A848LL93"/>
<feature type="transmembrane region" description="Helical" evidence="2">
    <location>
        <begin position="46"/>
        <end position="66"/>
    </location>
</feature>
<feature type="transmembrane region" description="Helical" evidence="2">
    <location>
        <begin position="149"/>
        <end position="170"/>
    </location>
</feature>
<keyword evidence="2" id="KW-0812">Transmembrane</keyword>
<keyword evidence="2" id="KW-0472">Membrane</keyword>
<dbReference type="GO" id="GO:0009190">
    <property type="term" value="P:cyclic nucleotide biosynthetic process"/>
    <property type="evidence" value="ECO:0007669"/>
    <property type="project" value="InterPro"/>
</dbReference>
<organism evidence="4 5">
    <name type="scientific">Pyxidicoccus fallax</name>
    <dbReference type="NCBI Taxonomy" id="394095"/>
    <lineage>
        <taxon>Bacteria</taxon>
        <taxon>Pseudomonadati</taxon>
        <taxon>Myxococcota</taxon>
        <taxon>Myxococcia</taxon>
        <taxon>Myxococcales</taxon>
        <taxon>Cystobacterineae</taxon>
        <taxon>Myxococcaceae</taxon>
        <taxon>Pyxidicoccus</taxon>
    </lineage>
</organism>
<dbReference type="SMART" id="SM00044">
    <property type="entry name" value="CYCc"/>
    <property type="match status" value="1"/>
</dbReference>
<evidence type="ECO:0000256" key="2">
    <source>
        <dbReference type="SAM" id="Phobius"/>
    </source>
</evidence>
<dbReference type="Pfam" id="PF00211">
    <property type="entry name" value="Guanylate_cyc"/>
    <property type="match status" value="1"/>
</dbReference>
<dbReference type="InterPro" id="IPR029787">
    <property type="entry name" value="Nucleotide_cyclase"/>
</dbReference>
<comment type="caution">
    <text evidence="4">The sequence shown here is derived from an EMBL/GenBank/DDBJ whole genome shotgun (WGS) entry which is preliminary data.</text>
</comment>
<reference evidence="4 5" key="1">
    <citation type="submission" date="2020-04" db="EMBL/GenBank/DDBJ databases">
        <title>Draft genome of Pyxidicoccus fallax type strain.</title>
        <authorList>
            <person name="Whitworth D.E."/>
        </authorList>
    </citation>
    <scope>NUCLEOTIDE SEQUENCE [LARGE SCALE GENOMIC DNA]</scope>
    <source>
        <strain evidence="4 5">DSM 14698</strain>
    </source>
</reference>
<accession>A0A848LL93</accession>
<keyword evidence="2" id="KW-1133">Transmembrane helix</keyword>
<sequence>MSRALEAERLRNARQLAWIRFVAVTVLFAVSAYLGLFRGLADWEVYLQTFAVYWLLTTGVAVTVVLAPRASRWAGLTLAFVDVPAVYWLQHLAIPVSPSPGGVAGFTLGIFAVLVLLAALSLRSSVTVVVTLIAAVAEVRLQHEAGIGVGAQVAAVVVLGVAATGARHLLDRIRALSAAVSEEALKRARLGRYFSPWVAERLQHQASPAPELREVTVLFADIRDFTALSERLPPERVVDMLNEYYGRMVEVVFRHGGTLDKFIGDALMVYFGAPLDDPDHAAHGVRCALEMVDELKAVNADRAARGEPVLRMGVGLHTGPVILGNIGSVSRRLEYTAIGDTVNLASRIEGLTKRAGVPVLVSQTTRERAGGDFRWEPAGSSQVPGKSQPVTTFAPSVPRTPRTDTAGAGA</sequence>
<evidence type="ECO:0000259" key="3">
    <source>
        <dbReference type="PROSITE" id="PS50125"/>
    </source>
</evidence>
<feature type="transmembrane region" description="Helical" evidence="2">
    <location>
        <begin position="73"/>
        <end position="90"/>
    </location>
</feature>
<dbReference type="GO" id="GO:0004016">
    <property type="term" value="F:adenylate cyclase activity"/>
    <property type="evidence" value="ECO:0007669"/>
    <property type="project" value="UniProtKB-ARBA"/>
</dbReference>
<dbReference type="CDD" id="cd07302">
    <property type="entry name" value="CHD"/>
    <property type="match status" value="1"/>
</dbReference>
<feature type="transmembrane region" description="Helical" evidence="2">
    <location>
        <begin position="21"/>
        <end position="40"/>
    </location>
</feature>
<name>A0A848LL93_9BACT</name>
<evidence type="ECO:0000313" key="5">
    <source>
        <dbReference type="Proteomes" id="UP000518300"/>
    </source>
</evidence>
<dbReference type="Gene3D" id="3.30.70.1230">
    <property type="entry name" value="Nucleotide cyclase"/>
    <property type="match status" value="1"/>
</dbReference>
<feature type="compositionally biased region" description="Polar residues" evidence="1">
    <location>
        <begin position="379"/>
        <end position="394"/>
    </location>
</feature>
<dbReference type="PANTHER" id="PTHR43081:SF1">
    <property type="entry name" value="ADENYLATE CYCLASE, TERMINAL-DIFFERENTIATION SPECIFIC"/>
    <property type="match status" value="1"/>
</dbReference>
<evidence type="ECO:0000313" key="4">
    <source>
        <dbReference type="EMBL" id="NMO18479.1"/>
    </source>
</evidence>
<dbReference type="PANTHER" id="PTHR43081">
    <property type="entry name" value="ADENYLATE CYCLASE, TERMINAL-DIFFERENTIATION SPECIFIC-RELATED"/>
    <property type="match status" value="1"/>
</dbReference>
<gene>
    <name evidence="4" type="ORF">HG543_26980</name>
</gene>
<dbReference type="InterPro" id="IPR001054">
    <property type="entry name" value="A/G_cyclase"/>
</dbReference>
<feature type="region of interest" description="Disordered" evidence="1">
    <location>
        <begin position="368"/>
        <end position="410"/>
    </location>
</feature>
<proteinExistence type="predicted"/>
<dbReference type="Proteomes" id="UP000518300">
    <property type="component" value="Unassembled WGS sequence"/>
</dbReference>
<dbReference type="InterPro" id="IPR050697">
    <property type="entry name" value="Adenylyl/Guanylyl_Cyclase_3/4"/>
</dbReference>
<feature type="transmembrane region" description="Helical" evidence="2">
    <location>
        <begin position="110"/>
        <end position="137"/>
    </location>
</feature>
<dbReference type="GO" id="GO:0035556">
    <property type="term" value="P:intracellular signal transduction"/>
    <property type="evidence" value="ECO:0007669"/>
    <property type="project" value="InterPro"/>
</dbReference>
<dbReference type="EMBL" id="JABBJJ010000139">
    <property type="protein sequence ID" value="NMO18479.1"/>
    <property type="molecule type" value="Genomic_DNA"/>
</dbReference>
<protein>
    <submittedName>
        <fullName evidence="4">Adenylate/guanylate cyclase domain-containing protein</fullName>
    </submittedName>
</protein>
<dbReference type="SUPFAM" id="SSF55073">
    <property type="entry name" value="Nucleotide cyclase"/>
    <property type="match status" value="1"/>
</dbReference>
<evidence type="ECO:0000256" key="1">
    <source>
        <dbReference type="SAM" id="MobiDB-lite"/>
    </source>
</evidence>
<dbReference type="PROSITE" id="PS50125">
    <property type="entry name" value="GUANYLATE_CYCLASE_2"/>
    <property type="match status" value="1"/>
</dbReference>
<keyword evidence="5" id="KW-1185">Reference proteome</keyword>
<feature type="domain" description="Guanylate cyclase" evidence="3">
    <location>
        <begin position="216"/>
        <end position="349"/>
    </location>
</feature>